<gene>
    <name evidence="2" type="ORF">F506_17920</name>
</gene>
<accession>A0ABM5V3U4</accession>
<dbReference type="Proteomes" id="UP000063429">
    <property type="component" value="Chromosome"/>
</dbReference>
<organism evidence="2 3">
    <name type="scientific">Herbaspirillum hiltneri N3</name>
    <dbReference type="NCBI Taxonomy" id="1262470"/>
    <lineage>
        <taxon>Bacteria</taxon>
        <taxon>Pseudomonadati</taxon>
        <taxon>Pseudomonadota</taxon>
        <taxon>Betaproteobacteria</taxon>
        <taxon>Burkholderiales</taxon>
        <taxon>Oxalobacteraceae</taxon>
        <taxon>Herbaspirillum</taxon>
    </lineage>
</organism>
<protein>
    <recommendedName>
        <fullName evidence="4">Inovirus Gp2 family protein</fullName>
    </recommendedName>
</protein>
<evidence type="ECO:0000256" key="1">
    <source>
        <dbReference type="SAM" id="MobiDB-lite"/>
    </source>
</evidence>
<evidence type="ECO:0000313" key="3">
    <source>
        <dbReference type="Proteomes" id="UP000063429"/>
    </source>
</evidence>
<proteinExistence type="predicted"/>
<reference evidence="3" key="1">
    <citation type="journal article" date="2015" name="Genome Announc.">
        <title>Complete Genome Sequence of Herbaspirillum hiltneri N3 (DSM 17495), Isolated from Surface-Sterilized Wheat Roots.</title>
        <authorList>
            <person name="Guizelini D."/>
            <person name="Saizaki P.M."/>
            <person name="Coimbra N.A."/>
            <person name="Weiss V.A."/>
            <person name="Faoro H."/>
            <person name="Sfeir M.Z."/>
            <person name="Baura V.A."/>
            <person name="Monteiro R.A."/>
            <person name="Chubatsu L.S."/>
            <person name="Souza E.M."/>
            <person name="Cruz L.M."/>
            <person name="Pedrosa F.O."/>
            <person name="Raittz R.T."/>
            <person name="Marchaukoski J.N."/>
            <person name="Steffens M.B."/>
        </authorList>
    </citation>
    <scope>NUCLEOTIDE SEQUENCE [LARGE SCALE GENOMIC DNA]</scope>
    <source>
        <strain evidence="3">N3</strain>
    </source>
</reference>
<evidence type="ECO:0008006" key="4">
    <source>
        <dbReference type="Google" id="ProtNLM"/>
    </source>
</evidence>
<dbReference type="RefSeq" id="WP_053199676.1">
    <property type="nucleotide sequence ID" value="NZ_CP011409.1"/>
</dbReference>
<dbReference type="EMBL" id="CP011409">
    <property type="protein sequence ID" value="AKZ64292.1"/>
    <property type="molecule type" value="Genomic_DNA"/>
</dbReference>
<keyword evidence="3" id="KW-1185">Reference proteome</keyword>
<name>A0ABM5V3U4_9BURK</name>
<sequence length="437" mass="50094">MDQENESRQLGMQQVCAAALEQEFNAVTSVDGKTYMVGDRTARLARLIQFVDLVLKSKSVAFIVTGQGMYERRAKEASKLAAFYKGFHVFYTLYSVDVEYSPDIALFFECVRNHPVRTCTFEKYNASITSELIEADVFNQFIEDMRTQAKAQGTNKKVNDWARNARKNQARLVEYLDAKFDQHSRLEVVRVDLLYREASLDKASYPAANGRLHNAAHQEQRHFLYGHELPKERETFARIDVNAAKADITRFLKEKHRELAFEYLVGYVIKMEWSRWSGYHFHCAFLFDGAHVQNGYWLAKQLGDYWAQVTDNRGFAHNCNQDQRSYRNWGIGRVEAHDVEKRASLYLALSYLTKRDQYVRVKPGEKHRVFQTGGLKPYNKNIGRPRSKGVSASEPWPAKVQSTRPRKASNVEVLNIPLMDVTNLAGTSAEASGTASQ</sequence>
<feature type="region of interest" description="Disordered" evidence="1">
    <location>
        <begin position="372"/>
        <end position="408"/>
    </location>
</feature>
<evidence type="ECO:0000313" key="2">
    <source>
        <dbReference type="EMBL" id="AKZ64292.1"/>
    </source>
</evidence>